<evidence type="ECO:0000313" key="2">
    <source>
        <dbReference type="Proteomes" id="UP000244052"/>
    </source>
</evidence>
<name>A0A2T5PLU1_ECTOL</name>
<gene>
    <name evidence="1" type="ORF">DBO86_12865</name>
</gene>
<evidence type="ECO:0000313" key="1">
    <source>
        <dbReference type="EMBL" id="PTU78699.1"/>
    </source>
</evidence>
<proteinExistence type="predicted"/>
<dbReference type="EMBL" id="QASO01000075">
    <property type="protein sequence ID" value="PTU78699.1"/>
    <property type="molecule type" value="Genomic_DNA"/>
</dbReference>
<sequence>MPGELRPRKVQVVELSYMEAHDEILHPEFLALKLSTRVSPLDIGVYAYAVRVKVSARSGSYLVDESSLIPSRRKMIVSLLDKFWLSGVGHGSIETDIKNFDYAIGWCDANGHGRIFCDSESARIAYMDFSNHLYQEVLKDNGMAPLTCQSRQAILRRVLELQFPDVYAYIVAGIPPVKHRREGLDPPGDEEVKKYIDISLNIALSFSRFLVDFSPFPLRFETAEYHTYIFPGTGKYITPYTEGGHRFSAYNYKEGRLLTISELKMAKPSTRLADIRETLARAQRLIDDVNAYSHHQFRMRLAALAMKAYACLINLVVGANSGEVIQFLYDDAVELVKSPLKNELSAIKLRAKGLEVTYSVGRGPGMRLLREYFKFRDWVLMGRKCDYLFFHVLDGRGLPSDDFSPLETNFSTKFYNKLQGVFVPKTSKNIPPLLIRKYKSLALHQLKHSPLLVSAIMNHSEHTNAQSYSGITVKDQKSEIGSYWAAVKGAAERARKNTQATGVSIAVGHCDEINSPSKDIAVVAIEPDCKKQYGCLFCIHYLVHSDEADIHKLISFQYVIEAIRANAPNFEFSEDTFRDVAIRINAILEAVSQRSEASAELVVSIREKVFDLGILTPFWERRLQRYEKMGIYI</sequence>
<comment type="caution">
    <text evidence="1">The sequence shown here is derived from an EMBL/GenBank/DDBJ whole genome shotgun (WGS) entry which is preliminary data.</text>
</comment>
<protein>
    <recommendedName>
        <fullName evidence="3">Integrase</fullName>
    </recommendedName>
</protein>
<dbReference type="AlphaFoldDB" id="A0A2T5PLU1"/>
<dbReference type="Proteomes" id="UP000244052">
    <property type="component" value="Unassembled WGS sequence"/>
</dbReference>
<organism evidence="1 2">
    <name type="scientific">Ectopseudomonas oleovorans</name>
    <name type="common">Pseudomonas oleovorans</name>
    <dbReference type="NCBI Taxonomy" id="301"/>
    <lineage>
        <taxon>Bacteria</taxon>
        <taxon>Pseudomonadati</taxon>
        <taxon>Pseudomonadota</taxon>
        <taxon>Gammaproteobacteria</taxon>
        <taxon>Pseudomonadales</taxon>
        <taxon>Pseudomonadaceae</taxon>
        <taxon>Ectopseudomonas</taxon>
    </lineage>
</organism>
<keyword evidence="2" id="KW-1185">Reference proteome</keyword>
<evidence type="ECO:0008006" key="3">
    <source>
        <dbReference type="Google" id="ProtNLM"/>
    </source>
</evidence>
<accession>A0A2T5PLU1</accession>
<reference evidence="1 2" key="1">
    <citation type="submission" date="2018-04" db="EMBL/GenBank/DDBJ databases">
        <title>Pseudomonas sp. nov., isolated from mangrove soil.</title>
        <authorList>
            <person name="Chen C."/>
        </authorList>
    </citation>
    <scope>NUCLEOTIDE SEQUENCE [LARGE SCALE GENOMIC DNA]</scope>
    <source>
        <strain evidence="1 2">JCM 14246</strain>
    </source>
</reference>